<dbReference type="InterPro" id="IPR018469">
    <property type="entry name" value="Dual_oxidase_maturation_fac"/>
</dbReference>
<dbReference type="GO" id="GO:0005789">
    <property type="term" value="C:endoplasmic reticulum membrane"/>
    <property type="evidence" value="ECO:0007669"/>
    <property type="project" value="InterPro"/>
</dbReference>
<dbReference type="Proteomes" id="UP001458880">
    <property type="component" value="Unassembled WGS sequence"/>
</dbReference>
<protein>
    <submittedName>
        <fullName evidence="8">Dual oxidase maturation factor</fullName>
    </submittedName>
</protein>
<evidence type="ECO:0000256" key="3">
    <source>
        <dbReference type="ARBA" id="ARBA00022692"/>
    </source>
</evidence>
<dbReference type="Pfam" id="PF10204">
    <property type="entry name" value="DuoxA"/>
    <property type="match status" value="1"/>
</dbReference>
<evidence type="ECO:0000256" key="6">
    <source>
        <dbReference type="ARBA" id="ARBA00023180"/>
    </source>
</evidence>
<feature type="transmembrane region" description="Helical" evidence="7">
    <location>
        <begin position="26"/>
        <end position="46"/>
    </location>
</feature>
<accession>A0AAW1MXR2</accession>
<comment type="caution">
    <text evidence="8">The sequence shown here is derived from an EMBL/GenBank/DDBJ whole genome shotgun (WGS) entry which is preliminary data.</text>
</comment>
<evidence type="ECO:0000256" key="2">
    <source>
        <dbReference type="ARBA" id="ARBA00009816"/>
    </source>
</evidence>
<name>A0AAW1MXR2_POPJA</name>
<comment type="subcellular location">
    <subcellularLocation>
        <location evidence="1">Membrane</location>
        <topology evidence="1">Multi-pass membrane protein</topology>
    </subcellularLocation>
</comment>
<evidence type="ECO:0000313" key="9">
    <source>
        <dbReference type="Proteomes" id="UP001458880"/>
    </source>
</evidence>
<evidence type="ECO:0000256" key="4">
    <source>
        <dbReference type="ARBA" id="ARBA00022989"/>
    </source>
</evidence>
<feature type="transmembrane region" description="Helical" evidence="7">
    <location>
        <begin position="263"/>
        <end position="286"/>
    </location>
</feature>
<keyword evidence="6" id="KW-0325">Glycoprotein</keyword>
<dbReference type="PANTHER" id="PTHR31158">
    <property type="entry name" value="DUAL OXIDASE 2"/>
    <property type="match status" value="1"/>
</dbReference>
<dbReference type="AlphaFoldDB" id="A0AAW1MXR2"/>
<gene>
    <name evidence="8" type="ORF">QE152_g5098</name>
</gene>
<feature type="transmembrane region" description="Helical" evidence="7">
    <location>
        <begin position="58"/>
        <end position="77"/>
    </location>
</feature>
<sequence length="390" mass="44967">MFFDFGRKEGFPTQYPAHQTPVTLDILEVGVITAFLILYVCFLLVIPNRNAKVFRSAFIRTTVSLLIGLFIILGNIGQEWEVGHAFSRTPYRVGTHKEINASIGLKIGLRSINVTLRSTPEQSNLPKEIINYNERFSWEWDQGRFGFGPYAGRIQREFREGQRIGLPLPILWIVDYFVIDGEGFRFGRFYRTAGWYAHIAMWTAFPCWILANILFLSVIQYGAIFLAITGGLLLLANLLWIVIRNPLALEIPFEYDVLTTKLGVSYWLTFVTGIACLTIAIIITILNRTHDKELYLFFGVDNLNDYYELYGNEEETAEKDEDVPVPEMRQAIRMNSLRGESVDEEYNAIVVNPRPQYRRRSVYQRKPKAAQPKFEEDPIYENLMKGAYPV</sequence>
<keyword evidence="9" id="KW-1185">Reference proteome</keyword>
<evidence type="ECO:0000256" key="5">
    <source>
        <dbReference type="ARBA" id="ARBA00023136"/>
    </source>
</evidence>
<keyword evidence="3 7" id="KW-0812">Transmembrane</keyword>
<feature type="transmembrane region" description="Helical" evidence="7">
    <location>
        <begin position="195"/>
        <end position="216"/>
    </location>
</feature>
<keyword evidence="5 7" id="KW-0472">Membrane</keyword>
<dbReference type="EMBL" id="JASPKY010000029">
    <property type="protein sequence ID" value="KAK9751339.1"/>
    <property type="molecule type" value="Genomic_DNA"/>
</dbReference>
<organism evidence="8 9">
    <name type="scientific">Popillia japonica</name>
    <name type="common">Japanese beetle</name>
    <dbReference type="NCBI Taxonomy" id="7064"/>
    <lineage>
        <taxon>Eukaryota</taxon>
        <taxon>Metazoa</taxon>
        <taxon>Ecdysozoa</taxon>
        <taxon>Arthropoda</taxon>
        <taxon>Hexapoda</taxon>
        <taxon>Insecta</taxon>
        <taxon>Pterygota</taxon>
        <taxon>Neoptera</taxon>
        <taxon>Endopterygota</taxon>
        <taxon>Coleoptera</taxon>
        <taxon>Polyphaga</taxon>
        <taxon>Scarabaeiformia</taxon>
        <taxon>Scarabaeidae</taxon>
        <taxon>Rutelinae</taxon>
        <taxon>Popillia</taxon>
    </lineage>
</organism>
<comment type="similarity">
    <text evidence="2">Belongs to the DUOXA family.</text>
</comment>
<feature type="transmembrane region" description="Helical" evidence="7">
    <location>
        <begin position="223"/>
        <end position="243"/>
    </location>
</feature>
<dbReference type="PANTHER" id="PTHR31158:SF1">
    <property type="entry name" value="DOXA1 FACTOR-RELATED"/>
    <property type="match status" value="1"/>
</dbReference>
<keyword evidence="4 7" id="KW-1133">Transmembrane helix</keyword>
<reference evidence="8 9" key="1">
    <citation type="journal article" date="2024" name="BMC Genomics">
        <title>De novo assembly and annotation of Popillia japonica's genome with initial clues to its potential as an invasive pest.</title>
        <authorList>
            <person name="Cucini C."/>
            <person name="Boschi S."/>
            <person name="Funari R."/>
            <person name="Cardaioli E."/>
            <person name="Iannotti N."/>
            <person name="Marturano G."/>
            <person name="Paoli F."/>
            <person name="Bruttini M."/>
            <person name="Carapelli A."/>
            <person name="Frati F."/>
            <person name="Nardi F."/>
        </authorList>
    </citation>
    <scope>NUCLEOTIDE SEQUENCE [LARGE SCALE GENOMIC DNA]</scope>
    <source>
        <strain evidence="8">DMR45628</strain>
    </source>
</reference>
<dbReference type="GO" id="GO:0015031">
    <property type="term" value="P:protein transport"/>
    <property type="evidence" value="ECO:0007669"/>
    <property type="project" value="InterPro"/>
</dbReference>
<evidence type="ECO:0000256" key="7">
    <source>
        <dbReference type="SAM" id="Phobius"/>
    </source>
</evidence>
<evidence type="ECO:0000256" key="1">
    <source>
        <dbReference type="ARBA" id="ARBA00004141"/>
    </source>
</evidence>
<proteinExistence type="inferred from homology"/>
<evidence type="ECO:0000313" key="8">
    <source>
        <dbReference type="EMBL" id="KAK9751339.1"/>
    </source>
</evidence>